<evidence type="ECO:0000313" key="8">
    <source>
        <dbReference type="Proteomes" id="UP001527925"/>
    </source>
</evidence>
<protein>
    <recommendedName>
        <fullName evidence="6">C2H2-type domain-containing protein</fullName>
    </recommendedName>
</protein>
<keyword evidence="1" id="KW-0479">Metal-binding</keyword>
<feature type="region of interest" description="Disordered" evidence="5">
    <location>
        <begin position="352"/>
        <end position="396"/>
    </location>
</feature>
<evidence type="ECO:0000256" key="3">
    <source>
        <dbReference type="ARBA" id="ARBA00022833"/>
    </source>
</evidence>
<name>A0ABR4MZV8_9FUNG</name>
<gene>
    <name evidence="7" type="ORF">HK105_207829</name>
</gene>
<dbReference type="SUPFAM" id="SSF57667">
    <property type="entry name" value="beta-beta-alpha zinc fingers"/>
    <property type="match status" value="1"/>
</dbReference>
<dbReference type="Proteomes" id="UP001527925">
    <property type="component" value="Unassembled WGS sequence"/>
</dbReference>
<comment type="caution">
    <text evidence="7">The sequence shown here is derived from an EMBL/GenBank/DDBJ whole genome shotgun (WGS) entry which is preliminary data.</text>
</comment>
<feature type="compositionally biased region" description="Low complexity" evidence="5">
    <location>
        <begin position="206"/>
        <end position="221"/>
    </location>
</feature>
<dbReference type="EMBL" id="JADGIZ020000059">
    <property type="protein sequence ID" value="KAL2912721.1"/>
    <property type="molecule type" value="Genomic_DNA"/>
</dbReference>
<feature type="compositionally biased region" description="Low complexity" evidence="5">
    <location>
        <begin position="353"/>
        <end position="372"/>
    </location>
</feature>
<organism evidence="7 8">
    <name type="scientific">Polyrhizophydium stewartii</name>
    <dbReference type="NCBI Taxonomy" id="2732419"/>
    <lineage>
        <taxon>Eukaryota</taxon>
        <taxon>Fungi</taxon>
        <taxon>Fungi incertae sedis</taxon>
        <taxon>Chytridiomycota</taxon>
        <taxon>Chytridiomycota incertae sedis</taxon>
        <taxon>Chytridiomycetes</taxon>
        <taxon>Rhizophydiales</taxon>
        <taxon>Rhizophydiales incertae sedis</taxon>
        <taxon>Polyrhizophydium</taxon>
    </lineage>
</organism>
<dbReference type="Gene3D" id="3.30.160.60">
    <property type="entry name" value="Classic Zinc Finger"/>
    <property type="match status" value="2"/>
</dbReference>
<keyword evidence="2 4" id="KW-0863">Zinc-finger</keyword>
<reference evidence="7 8" key="1">
    <citation type="submission" date="2023-09" db="EMBL/GenBank/DDBJ databases">
        <title>Pangenome analysis of Batrachochytrium dendrobatidis and related Chytrids.</title>
        <authorList>
            <person name="Yacoub M.N."/>
            <person name="Stajich J.E."/>
            <person name="James T.Y."/>
        </authorList>
    </citation>
    <scope>NUCLEOTIDE SEQUENCE [LARGE SCALE GENOMIC DNA]</scope>
    <source>
        <strain evidence="7 8">JEL0888</strain>
    </source>
</reference>
<sequence length="535" mass="57033">MHSLLGPMAAQAFGPPHHPPLLAQDPLAAPAAIAQWMPAQSAFPPPARPAAAAPSAAAALATIGIELAPQFDPSLAVFAALGVGTAIAAAQQVSAAAQQDPLAEPDAPLALPPPPSPLAAPAAPLPVLPPLANFPFALASLPLTADFASASAALFAAQMQLQLQQQDPQTQTLQLQLHQQPGELPAQLAAADIAVLQDTLPPLSPADPLQQQQQQQQQPLDSQPAVLGNLAIDLLAAQIVLALASAASFDQQQQTLQPLQQLQQLQLLQQLQQFQQPPHGFNSPLMSELSLSPAHDFEPLALALDDDVAAMPLDVPSLMHTTSSAETSSSAPTSPASSINFDASPVAIKREASSASTISPSLPPLASSSSSRRTARSKARRPAPSACDHSDHDHDHVVRPKVVHRHPAPRRVLEPESFKFSCTMCDRVFTRKYNLDSHILMHQNIKPFKCTHPGCSEAFVRKYDLKRHVRTLHDQDLYGPCPGCQRKYTRVDAFRKHVKACHPYVDPDDFLHGVPESKAALHGASASPEPSYMEQ</sequence>
<evidence type="ECO:0000256" key="2">
    <source>
        <dbReference type="ARBA" id="ARBA00022771"/>
    </source>
</evidence>
<dbReference type="PANTHER" id="PTHR23235">
    <property type="entry name" value="KRUEPPEL-LIKE TRANSCRIPTION FACTOR"/>
    <property type="match status" value="1"/>
</dbReference>
<evidence type="ECO:0000259" key="6">
    <source>
        <dbReference type="PROSITE" id="PS50157"/>
    </source>
</evidence>
<dbReference type="InterPro" id="IPR013087">
    <property type="entry name" value="Znf_C2H2_type"/>
</dbReference>
<dbReference type="PROSITE" id="PS50157">
    <property type="entry name" value="ZINC_FINGER_C2H2_2"/>
    <property type="match status" value="2"/>
</dbReference>
<dbReference type="PANTHER" id="PTHR23235:SF120">
    <property type="entry name" value="KRUPPEL-LIKE FACTOR 15"/>
    <property type="match status" value="1"/>
</dbReference>
<accession>A0ABR4MZV8</accession>
<dbReference type="SMART" id="SM00355">
    <property type="entry name" value="ZnF_C2H2"/>
    <property type="match status" value="3"/>
</dbReference>
<feature type="domain" description="C2H2-type" evidence="6">
    <location>
        <begin position="448"/>
        <end position="473"/>
    </location>
</feature>
<evidence type="ECO:0000256" key="1">
    <source>
        <dbReference type="ARBA" id="ARBA00022723"/>
    </source>
</evidence>
<dbReference type="Pfam" id="PF00096">
    <property type="entry name" value="zf-C2H2"/>
    <property type="match status" value="2"/>
</dbReference>
<evidence type="ECO:0000256" key="5">
    <source>
        <dbReference type="SAM" id="MobiDB-lite"/>
    </source>
</evidence>
<dbReference type="InterPro" id="IPR036236">
    <property type="entry name" value="Znf_C2H2_sf"/>
</dbReference>
<evidence type="ECO:0000313" key="7">
    <source>
        <dbReference type="EMBL" id="KAL2912721.1"/>
    </source>
</evidence>
<evidence type="ECO:0000256" key="4">
    <source>
        <dbReference type="PROSITE-ProRule" id="PRU00042"/>
    </source>
</evidence>
<proteinExistence type="predicted"/>
<feature type="domain" description="C2H2-type" evidence="6">
    <location>
        <begin position="420"/>
        <end position="447"/>
    </location>
</feature>
<dbReference type="PROSITE" id="PS00028">
    <property type="entry name" value="ZINC_FINGER_C2H2_1"/>
    <property type="match status" value="3"/>
</dbReference>
<keyword evidence="3" id="KW-0862">Zinc</keyword>
<keyword evidence="8" id="KW-1185">Reference proteome</keyword>
<feature type="region of interest" description="Disordered" evidence="5">
    <location>
        <begin position="200"/>
        <end position="221"/>
    </location>
</feature>